<keyword evidence="10" id="KW-0206">Cytoskeleton</keyword>
<evidence type="ECO:0000256" key="2">
    <source>
        <dbReference type="ARBA" id="ARBA00004300"/>
    </source>
</evidence>
<dbReference type="Pfam" id="PF22785">
    <property type="entry name" value="Tc-R-P"/>
    <property type="match status" value="1"/>
</dbReference>
<evidence type="ECO:0000256" key="6">
    <source>
        <dbReference type="ARBA" id="ARBA00022553"/>
    </source>
</evidence>
<dbReference type="AlphaFoldDB" id="A0A7E6F1Q7"/>
<gene>
    <name evidence="22" type="primary">LOC115214490</name>
</gene>
<dbReference type="GO" id="GO:0004722">
    <property type="term" value="F:protein serine/threonine phosphatase activity"/>
    <property type="evidence" value="ECO:0007669"/>
    <property type="project" value="UniProtKB-EC"/>
</dbReference>
<dbReference type="GO" id="GO:0000922">
    <property type="term" value="C:spindle pole"/>
    <property type="evidence" value="ECO:0007669"/>
    <property type="project" value="UniProtKB-SubCell"/>
</dbReference>
<evidence type="ECO:0000256" key="10">
    <source>
        <dbReference type="ARBA" id="ARBA00023212"/>
    </source>
</evidence>
<evidence type="ECO:0000256" key="16">
    <source>
        <dbReference type="ARBA" id="ARBA00048336"/>
    </source>
</evidence>
<evidence type="ECO:0000256" key="12">
    <source>
        <dbReference type="ARBA" id="ARBA00023273"/>
    </source>
</evidence>
<dbReference type="SMART" id="SM00404">
    <property type="entry name" value="PTPc_motif"/>
    <property type="match status" value="1"/>
</dbReference>
<evidence type="ECO:0000313" key="21">
    <source>
        <dbReference type="Proteomes" id="UP000515154"/>
    </source>
</evidence>
<evidence type="ECO:0000256" key="17">
    <source>
        <dbReference type="SAM" id="Coils"/>
    </source>
</evidence>
<dbReference type="SMART" id="SM00195">
    <property type="entry name" value="DSPc"/>
    <property type="match status" value="1"/>
</dbReference>
<keyword evidence="6" id="KW-0597">Phosphoprotein</keyword>
<comment type="similarity">
    <text evidence="4">Belongs to the protein-tyrosine phosphatase family. Non-receptor class CDC14 subfamily.</text>
</comment>
<dbReference type="InterPro" id="IPR003595">
    <property type="entry name" value="Tyr_Pase_cat"/>
</dbReference>
<evidence type="ECO:0000259" key="20">
    <source>
        <dbReference type="PROSITE" id="PS50056"/>
    </source>
</evidence>
<dbReference type="PROSITE" id="PS50054">
    <property type="entry name" value="TYR_PHOSPHATASE_DUAL"/>
    <property type="match status" value="1"/>
</dbReference>
<feature type="domain" description="Tyrosine specific protein phosphatases" evidence="20">
    <location>
        <begin position="299"/>
        <end position="361"/>
    </location>
</feature>
<dbReference type="InterPro" id="IPR016130">
    <property type="entry name" value="Tyr_Pase_AS"/>
</dbReference>
<evidence type="ECO:0000256" key="8">
    <source>
        <dbReference type="ARBA" id="ARBA00022801"/>
    </source>
</evidence>
<feature type="compositionally biased region" description="Polar residues" evidence="18">
    <location>
        <begin position="429"/>
        <end position="445"/>
    </location>
</feature>
<evidence type="ECO:0000256" key="11">
    <source>
        <dbReference type="ARBA" id="ARBA00023242"/>
    </source>
</evidence>
<evidence type="ECO:0000259" key="19">
    <source>
        <dbReference type="PROSITE" id="PS50054"/>
    </source>
</evidence>
<dbReference type="CDD" id="cd14499">
    <property type="entry name" value="CDC14_C"/>
    <property type="match status" value="1"/>
</dbReference>
<dbReference type="RefSeq" id="XP_036360897.1">
    <property type="nucleotide sequence ID" value="XM_036505004.1"/>
</dbReference>
<accession>A0A7E6F1Q7</accession>
<dbReference type="InterPro" id="IPR044506">
    <property type="entry name" value="CDC14_C"/>
</dbReference>
<dbReference type="Gene3D" id="3.90.190.10">
    <property type="entry name" value="Protein tyrosine phosphatase superfamily"/>
    <property type="match status" value="2"/>
</dbReference>
<keyword evidence="5" id="KW-0963">Cytoplasm</keyword>
<comment type="subcellular location">
    <subcellularLocation>
        <location evidence="14">Cell projection</location>
        <location evidence="14">Kinocilium</location>
    </subcellularLocation>
    <subcellularLocation>
        <location evidence="2">Cytoplasm</location>
        <location evidence="2">Cytoskeleton</location>
        <location evidence="2">Microtubule organizing center</location>
        <location evidence="2">Centrosome</location>
    </subcellularLocation>
    <subcellularLocation>
        <location evidence="3">Cytoplasm</location>
        <location evidence="3">Cytoskeleton</location>
        <location evidence="3">Spindle pole</location>
    </subcellularLocation>
    <subcellularLocation>
        <location evidence="1">Nucleus</location>
    </subcellularLocation>
</comment>
<proteinExistence type="inferred from homology"/>
<evidence type="ECO:0000256" key="5">
    <source>
        <dbReference type="ARBA" id="ARBA00022490"/>
    </source>
</evidence>
<keyword evidence="21" id="KW-1185">Reference proteome</keyword>
<reference evidence="22" key="1">
    <citation type="submission" date="2025-08" db="UniProtKB">
        <authorList>
            <consortium name="RefSeq"/>
        </authorList>
    </citation>
    <scope>IDENTIFICATION</scope>
</reference>
<organism evidence="21 22">
    <name type="scientific">Octopus sinensis</name>
    <name type="common">East Asian common octopus</name>
    <dbReference type="NCBI Taxonomy" id="2607531"/>
    <lineage>
        <taxon>Eukaryota</taxon>
        <taxon>Metazoa</taxon>
        <taxon>Spiralia</taxon>
        <taxon>Lophotrochozoa</taxon>
        <taxon>Mollusca</taxon>
        <taxon>Cephalopoda</taxon>
        <taxon>Coleoidea</taxon>
        <taxon>Octopodiformes</taxon>
        <taxon>Octopoda</taxon>
        <taxon>Incirrata</taxon>
        <taxon>Octopodidae</taxon>
        <taxon>Octopus</taxon>
    </lineage>
</organism>
<evidence type="ECO:0000256" key="1">
    <source>
        <dbReference type="ARBA" id="ARBA00004123"/>
    </source>
</evidence>
<evidence type="ECO:0000313" key="22">
    <source>
        <dbReference type="RefSeq" id="XP_036360897.1"/>
    </source>
</evidence>
<keyword evidence="11" id="KW-0539">Nucleus</keyword>
<dbReference type="Pfam" id="PF14671">
    <property type="entry name" value="DSPn"/>
    <property type="match status" value="1"/>
</dbReference>
<evidence type="ECO:0000256" key="14">
    <source>
        <dbReference type="ARBA" id="ARBA00037822"/>
    </source>
</evidence>
<dbReference type="GO" id="GO:0005813">
    <property type="term" value="C:centrosome"/>
    <property type="evidence" value="ECO:0007669"/>
    <property type="project" value="UniProtKB-SubCell"/>
</dbReference>
<keyword evidence="7" id="KW-0132">Cell division</keyword>
<feature type="region of interest" description="Disordered" evidence="18">
    <location>
        <begin position="420"/>
        <end position="445"/>
    </location>
</feature>
<dbReference type="GO" id="GO:0060091">
    <property type="term" value="C:kinocilium"/>
    <property type="evidence" value="ECO:0007669"/>
    <property type="project" value="UniProtKB-SubCell"/>
</dbReference>
<evidence type="ECO:0000256" key="18">
    <source>
        <dbReference type="SAM" id="MobiDB-lite"/>
    </source>
</evidence>
<comment type="catalytic activity">
    <reaction evidence="16">
        <text>O-phospho-L-threonyl-[protein] + H2O = L-threonyl-[protein] + phosphate</text>
        <dbReference type="Rhea" id="RHEA:47004"/>
        <dbReference type="Rhea" id="RHEA-COMP:11060"/>
        <dbReference type="Rhea" id="RHEA-COMP:11605"/>
        <dbReference type="ChEBI" id="CHEBI:15377"/>
        <dbReference type="ChEBI" id="CHEBI:30013"/>
        <dbReference type="ChEBI" id="CHEBI:43474"/>
        <dbReference type="ChEBI" id="CHEBI:61977"/>
        <dbReference type="EC" id="3.1.3.16"/>
    </reaction>
</comment>
<dbReference type="InterPro" id="IPR029260">
    <property type="entry name" value="DSPn"/>
</dbReference>
<feature type="domain" description="Tyrosine-protein phosphatase" evidence="19">
    <location>
        <begin position="219"/>
        <end position="374"/>
    </location>
</feature>
<dbReference type="FunFam" id="3.90.190.10:FF:000032">
    <property type="entry name" value="dual specificity protein phosphatase CDC14A isoform X1"/>
    <property type="match status" value="1"/>
</dbReference>
<evidence type="ECO:0000256" key="4">
    <source>
        <dbReference type="ARBA" id="ARBA00007315"/>
    </source>
</evidence>
<comment type="catalytic activity">
    <reaction evidence="15">
        <text>O-phospho-L-seryl-[protein] + H2O = L-seryl-[protein] + phosphate</text>
        <dbReference type="Rhea" id="RHEA:20629"/>
        <dbReference type="Rhea" id="RHEA-COMP:9863"/>
        <dbReference type="Rhea" id="RHEA-COMP:11604"/>
        <dbReference type="ChEBI" id="CHEBI:15377"/>
        <dbReference type="ChEBI" id="CHEBI:29999"/>
        <dbReference type="ChEBI" id="CHEBI:43474"/>
        <dbReference type="ChEBI" id="CHEBI:83421"/>
        <dbReference type="EC" id="3.1.3.16"/>
    </reaction>
</comment>
<dbReference type="GO" id="GO:0005634">
    <property type="term" value="C:nucleus"/>
    <property type="evidence" value="ECO:0007669"/>
    <property type="project" value="UniProtKB-SubCell"/>
</dbReference>
<dbReference type="PROSITE" id="PS00383">
    <property type="entry name" value="TYR_PHOSPHATASE_1"/>
    <property type="match status" value="1"/>
</dbReference>
<dbReference type="SUPFAM" id="SSF52799">
    <property type="entry name" value="(Phosphotyrosine protein) phosphatases II"/>
    <property type="match status" value="2"/>
</dbReference>
<protein>
    <submittedName>
        <fullName evidence="22">Dual specificity protein phosphatase CDC14C isoform X1</fullName>
    </submittedName>
</protein>
<dbReference type="InterPro" id="IPR000387">
    <property type="entry name" value="Tyr_Pase_dom"/>
</dbReference>
<evidence type="ECO:0000256" key="3">
    <source>
        <dbReference type="ARBA" id="ARBA00004647"/>
    </source>
</evidence>
<keyword evidence="12" id="KW-0966">Cell projection</keyword>
<dbReference type="InterPro" id="IPR050561">
    <property type="entry name" value="PTP"/>
</dbReference>
<dbReference type="Proteomes" id="UP000515154">
    <property type="component" value="Linkage group LG7"/>
</dbReference>
<evidence type="ECO:0000256" key="7">
    <source>
        <dbReference type="ARBA" id="ARBA00022618"/>
    </source>
</evidence>
<evidence type="ECO:0000256" key="15">
    <source>
        <dbReference type="ARBA" id="ARBA00047761"/>
    </source>
</evidence>
<dbReference type="FunFam" id="3.90.190.10:FF:000006">
    <property type="entry name" value="Dual specificity protein phosphatase CDC14B"/>
    <property type="match status" value="1"/>
</dbReference>
<name>A0A7E6F1Q7_9MOLL</name>
<dbReference type="PROSITE" id="PS50056">
    <property type="entry name" value="TYR_PHOSPHATASE_2"/>
    <property type="match status" value="1"/>
</dbReference>
<evidence type="ECO:0000256" key="9">
    <source>
        <dbReference type="ARBA" id="ARBA00022912"/>
    </source>
</evidence>
<keyword evidence="17" id="KW-0175">Coiled coil</keyword>
<evidence type="ECO:0000256" key="13">
    <source>
        <dbReference type="ARBA" id="ARBA00023306"/>
    </source>
</evidence>
<sequence>MNLFIVYFIDRLYFATLRGRPRSKPNVHYFSIDDELVYENFYMDFGPLNLGMLYRYCCKLNKKLKSTNLSRKKIIHYTSLDGRKRVNAAFLIGSYAIIYLKMTPEEAYKPLVSNSSNPTFIPFRDASFGSNSFDLHLLDCLQAVSKALMNGFFNFETFDVDEYEYYEKVENGDLNWIIPNKYLAFCGPHSKQAREDVFKFIPNFQLPLAPILRPLGLGFISKIPCVRHIMIKVQTLGSPEGYPVHSPEAYLPYFREHNITAVVRLNKKIYDAKRFTDAGLDHYDLFFVDGSVPTDNIVRKFLEISEKCDGGLAVHCKAGLGRTGTLIACYIMKHYRFSAAESIAWLRVCRPGSVIGPQQNFLIEKQDWLWLQGDLYRSKVKDYDKVYENNCVSKIMSAVDGMKLHDVGISGFENDSKSLDVYEDDENGNQKYSSKSRSKLSTQGDKLNQIKAQRKHTRATTTATISSSETKVHKRPSSQSFKAFGLKNSQGFVSPLKTSRVAAVNANNLVNSAVVSSCSTTNKRLTRLSTPTSQNHSAKRRIRLLVWHYWEHLMSQKKFSKQLQRLEDDAECIRQTLILLESKLDPINFHLEENSTPDSLESAKQSYSKDNQINLINTTSDTLNLYPQITVSCSHSASLPKATRSHPYQFIPTRRRPLRDSSKASINKEWQVVCTSTT</sequence>
<dbReference type="InterPro" id="IPR029021">
    <property type="entry name" value="Prot-tyrosine_phosphatase-like"/>
</dbReference>
<dbReference type="PANTHER" id="PTHR23339">
    <property type="entry name" value="TYROSINE SPECIFIC PROTEIN PHOSPHATASE AND DUAL SPECIFICITY PROTEIN PHOSPHATASE"/>
    <property type="match status" value="1"/>
</dbReference>
<dbReference type="GO" id="GO:0050877">
    <property type="term" value="P:nervous system process"/>
    <property type="evidence" value="ECO:0007669"/>
    <property type="project" value="UniProtKB-ARBA"/>
</dbReference>
<feature type="coiled-coil region" evidence="17">
    <location>
        <begin position="556"/>
        <end position="583"/>
    </location>
</feature>
<dbReference type="InterPro" id="IPR020422">
    <property type="entry name" value="TYR_PHOSPHATASE_DUAL_dom"/>
</dbReference>
<keyword evidence="9" id="KW-0904">Protein phosphatase</keyword>
<keyword evidence="8" id="KW-0378">Hydrolase</keyword>
<keyword evidence="13" id="KW-0131">Cell cycle</keyword>
<dbReference type="GO" id="GO:0051301">
    <property type="term" value="P:cell division"/>
    <property type="evidence" value="ECO:0007669"/>
    <property type="project" value="UniProtKB-KW"/>
</dbReference>
<dbReference type="CDD" id="cd17657">
    <property type="entry name" value="CDC14_N"/>
    <property type="match status" value="1"/>
</dbReference>